<protein>
    <submittedName>
        <fullName evidence="2">Uncharacterized protein</fullName>
    </submittedName>
</protein>
<feature type="compositionally biased region" description="Basic residues" evidence="1">
    <location>
        <begin position="555"/>
        <end position="564"/>
    </location>
</feature>
<dbReference type="Proteomes" id="UP000703269">
    <property type="component" value="Unassembled WGS sequence"/>
</dbReference>
<dbReference type="EMBL" id="BPQB01000019">
    <property type="protein sequence ID" value="GJE90941.1"/>
    <property type="molecule type" value="Genomic_DNA"/>
</dbReference>
<comment type="caution">
    <text evidence="2">The sequence shown here is derived from an EMBL/GenBank/DDBJ whole genome shotgun (WGS) entry which is preliminary data.</text>
</comment>
<reference evidence="2 3" key="1">
    <citation type="submission" date="2021-08" db="EMBL/GenBank/DDBJ databases">
        <title>Draft Genome Sequence of Phanerochaete sordida strain YK-624.</title>
        <authorList>
            <person name="Mori T."/>
            <person name="Dohra H."/>
            <person name="Suzuki T."/>
            <person name="Kawagishi H."/>
            <person name="Hirai H."/>
        </authorList>
    </citation>
    <scope>NUCLEOTIDE SEQUENCE [LARGE SCALE GENOMIC DNA]</scope>
    <source>
        <strain evidence="2 3">YK-624</strain>
    </source>
</reference>
<feature type="compositionally biased region" description="Basic residues" evidence="1">
    <location>
        <begin position="632"/>
        <end position="647"/>
    </location>
</feature>
<feature type="compositionally biased region" description="Basic and acidic residues" evidence="1">
    <location>
        <begin position="482"/>
        <end position="499"/>
    </location>
</feature>
<dbReference type="AlphaFoldDB" id="A0A9P3LCX3"/>
<organism evidence="2 3">
    <name type="scientific">Phanerochaete sordida</name>
    <dbReference type="NCBI Taxonomy" id="48140"/>
    <lineage>
        <taxon>Eukaryota</taxon>
        <taxon>Fungi</taxon>
        <taxon>Dikarya</taxon>
        <taxon>Basidiomycota</taxon>
        <taxon>Agaricomycotina</taxon>
        <taxon>Agaricomycetes</taxon>
        <taxon>Polyporales</taxon>
        <taxon>Phanerochaetaceae</taxon>
        <taxon>Phanerochaete</taxon>
    </lineage>
</organism>
<feature type="region of interest" description="Disordered" evidence="1">
    <location>
        <begin position="240"/>
        <end position="268"/>
    </location>
</feature>
<proteinExistence type="predicted"/>
<feature type="compositionally biased region" description="Basic and acidic residues" evidence="1">
    <location>
        <begin position="249"/>
        <end position="260"/>
    </location>
</feature>
<feature type="compositionally biased region" description="Pro residues" evidence="1">
    <location>
        <begin position="356"/>
        <end position="369"/>
    </location>
</feature>
<evidence type="ECO:0000313" key="2">
    <source>
        <dbReference type="EMBL" id="GJE90941.1"/>
    </source>
</evidence>
<feature type="region of interest" description="Disordered" evidence="1">
    <location>
        <begin position="331"/>
        <end position="380"/>
    </location>
</feature>
<feature type="compositionally biased region" description="Polar residues" evidence="1">
    <location>
        <begin position="470"/>
        <end position="481"/>
    </location>
</feature>
<dbReference type="OrthoDB" id="3168838at2759"/>
<feature type="compositionally biased region" description="Basic and acidic residues" evidence="1">
    <location>
        <begin position="565"/>
        <end position="574"/>
    </location>
</feature>
<feature type="region of interest" description="Disordered" evidence="1">
    <location>
        <begin position="440"/>
        <end position="647"/>
    </location>
</feature>
<feature type="region of interest" description="Disordered" evidence="1">
    <location>
        <begin position="178"/>
        <end position="200"/>
    </location>
</feature>
<gene>
    <name evidence="2" type="ORF">PsYK624_070880</name>
</gene>
<evidence type="ECO:0000256" key="1">
    <source>
        <dbReference type="SAM" id="MobiDB-lite"/>
    </source>
</evidence>
<name>A0A9P3LCX3_9APHY</name>
<keyword evidence="3" id="KW-1185">Reference proteome</keyword>
<accession>A0A9P3LCX3</accession>
<evidence type="ECO:0000313" key="3">
    <source>
        <dbReference type="Proteomes" id="UP000703269"/>
    </source>
</evidence>
<sequence length="647" mass="70992">MGFFKRFFSIGSKKSRRARQQARHDERVDATGGLLQVYQQQADKEATQLLRSSSAQLSVVSEVDHAALPPLPSSADVVVPTPIPNPVKAECGAHRQGTYTVKVLERRLESRTEFPNANPPMNNNGPDALEDSPLAKRVNPRRVPITPKDQSRLLRLRQDPSVVSLLTMYDDNGRISSTAFSNTPLPHGSLDDLPGRQPIKRSGSTLRQLLGGAEGGDNTAEGDISWAERYLGEHISSTHSLASTAPVETPKDSHSIHDPSAKPSLPKVTLPSEFSDELSTTYPFISSLEVEVNETADRELPSFNEESKVEEPPTPKRAAEVFGFLPHRRKSMLERQRSQSSHLQYPPSLPPKDDIPPLPSLPLPKPTTPSPDTSDTSVTSVAQIHTATVTNLKLTPTLNPLSRSSDILNTLYTTQSPVSIPLTERSSSPPVPQVMARSHLTGDSQATVASSSSSSSRIPRGPRPLANGASGKTRTQPTGSKRSTDAHLLKVEETIRDITTELPTPAPTPVHRSRISKSSHDPHTPVRTRQPKRRMASQASSVGSHDGDENMPRVGHAKRHPRKSSRQDAKDKENTPPTTLPLRTIFDVRHPNLVHGEPPSPASSSELSPVAKEMMMSLRKQRMRAREEVRPRRSPPKQHTRRPAVAW</sequence>